<comment type="caution">
    <text evidence="1">The sequence shown here is derived from an EMBL/GenBank/DDBJ whole genome shotgun (WGS) entry which is preliminary data.</text>
</comment>
<evidence type="ECO:0000313" key="1">
    <source>
        <dbReference type="EMBL" id="PKV80885.1"/>
    </source>
</evidence>
<dbReference type="AlphaFoldDB" id="A0A2N3VH17"/>
<proteinExistence type="predicted"/>
<keyword evidence="2" id="KW-1185">Reference proteome</keyword>
<gene>
    <name evidence="1" type="ORF">ATK86_5322</name>
</gene>
<protein>
    <submittedName>
        <fullName evidence="1">Uncharacterized protein</fullName>
    </submittedName>
</protein>
<name>A0A2N3VH17_9NOCA</name>
<dbReference type="Proteomes" id="UP000233766">
    <property type="component" value="Unassembled WGS sequence"/>
</dbReference>
<dbReference type="EMBL" id="PJMW01000002">
    <property type="protein sequence ID" value="PKV80885.1"/>
    <property type="molecule type" value="Genomic_DNA"/>
</dbReference>
<organism evidence="1 2">
    <name type="scientific">Nocardia fluminea</name>
    <dbReference type="NCBI Taxonomy" id="134984"/>
    <lineage>
        <taxon>Bacteria</taxon>
        <taxon>Bacillati</taxon>
        <taxon>Actinomycetota</taxon>
        <taxon>Actinomycetes</taxon>
        <taxon>Mycobacteriales</taxon>
        <taxon>Nocardiaceae</taxon>
        <taxon>Nocardia</taxon>
    </lineage>
</organism>
<dbReference type="RefSeq" id="WP_143876089.1">
    <property type="nucleotide sequence ID" value="NZ_PJMW01000002.1"/>
</dbReference>
<evidence type="ECO:0000313" key="2">
    <source>
        <dbReference type="Proteomes" id="UP000233766"/>
    </source>
</evidence>
<sequence>MHAEHLKPAGVWIVAGTSWIYDGPSYAIPYANEVDAMRVANQVDYQRAYFVPFGVDLQDVMNAWPKAVGE</sequence>
<accession>A0A2N3VH17</accession>
<dbReference type="OrthoDB" id="9971790at2"/>
<reference evidence="1 2" key="1">
    <citation type="submission" date="2017-12" db="EMBL/GenBank/DDBJ databases">
        <title>Sequencing the genomes of 1000 Actinobacteria strains.</title>
        <authorList>
            <person name="Klenk H.-P."/>
        </authorList>
    </citation>
    <scope>NUCLEOTIDE SEQUENCE [LARGE SCALE GENOMIC DNA]</scope>
    <source>
        <strain evidence="1 2">DSM 44489</strain>
    </source>
</reference>